<evidence type="ECO:0000313" key="3">
    <source>
        <dbReference type="Proteomes" id="UP000075243"/>
    </source>
</evidence>
<dbReference type="Gene3D" id="3.30.70.270">
    <property type="match status" value="1"/>
</dbReference>
<dbReference type="Gramene" id="C.cajan_01990.t">
    <property type="protein sequence ID" value="C.cajan_01990.t"/>
    <property type="gene ID" value="C.cajan_01990"/>
</dbReference>
<evidence type="ECO:0000259" key="1">
    <source>
        <dbReference type="Pfam" id="PF17919"/>
    </source>
</evidence>
<feature type="domain" description="Reverse transcriptase/retrotransposon-derived protein RNase H-like" evidence="1">
    <location>
        <begin position="90"/>
        <end position="166"/>
    </location>
</feature>
<dbReference type="PANTHER" id="PTHR33064">
    <property type="entry name" value="POL PROTEIN"/>
    <property type="match status" value="1"/>
</dbReference>
<dbReference type="InterPro" id="IPR051320">
    <property type="entry name" value="Viral_Replic_Matur_Polypro"/>
</dbReference>
<protein>
    <submittedName>
        <fullName evidence="2">Retrovirus-related Pol polyprotein from transposon 297 family</fullName>
    </submittedName>
</protein>
<accession>A0A151SM15</accession>
<dbReference type="PANTHER" id="PTHR33064:SF37">
    <property type="entry name" value="RIBONUCLEASE H"/>
    <property type="match status" value="1"/>
</dbReference>
<sequence>LCYNCDEKFFPAQKCFTSYFLLLLVDEDTDPLLGQSSFETIHFHLSFQAITSHPSPKNLTCYGFYHKFIHQYATLVSPLTNLLRFTNFLWTIEAELAFTSLKHKIFVAPILLLLEFVETFVVESDSLAISIRVILSQKGNLFSFFSKKMCPRLQASSVLTRELYAIT</sequence>
<proteinExistence type="predicted"/>
<dbReference type="InterPro" id="IPR043502">
    <property type="entry name" value="DNA/RNA_pol_sf"/>
</dbReference>
<dbReference type="SUPFAM" id="SSF56672">
    <property type="entry name" value="DNA/RNA polymerases"/>
    <property type="match status" value="1"/>
</dbReference>
<reference evidence="2 3" key="1">
    <citation type="journal article" date="2012" name="Nat. Biotechnol.">
        <title>Draft genome sequence of pigeonpea (Cajanus cajan), an orphan legume crop of resource-poor farmers.</title>
        <authorList>
            <person name="Varshney R.K."/>
            <person name="Chen W."/>
            <person name="Li Y."/>
            <person name="Bharti A.K."/>
            <person name="Saxena R.K."/>
            <person name="Schlueter J.A."/>
            <person name="Donoghue M.T."/>
            <person name="Azam S."/>
            <person name="Fan G."/>
            <person name="Whaley A.M."/>
            <person name="Farmer A.D."/>
            <person name="Sheridan J."/>
            <person name="Iwata A."/>
            <person name="Tuteja R."/>
            <person name="Penmetsa R.V."/>
            <person name="Wu W."/>
            <person name="Upadhyaya H.D."/>
            <person name="Yang S.P."/>
            <person name="Shah T."/>
            <person name="Saxena K.B."/>
            <person name="Michael T."/>
            <person name="McCombie W.R."/>
            <person name="Yang B."/>
            <person name="Zhang G."/>
            <person name="Yang H."/>
            <person name="Wang J."/>
            <person name="Spillane C."/>
            <person name="Cook D.R."/>
            <person name="May G.D."/>
            <person name="Xu X."/>
            <person name="Jackson S.A."/>
        </authorList>
    </citation>
    <scope>NUCLEOTIDE SEQUENCE [LARGE SCALE GENOMIC DNA]</scope>
    <source>
        <strain evidence="3">cv. Asha</strain>
    </source>
</reference>
<name>A0A151SM15_CAJCA</name>
<organism evidence="2 3">
    <name type="scientific">Cajanus cajan</name>
    <name type="common">Pigeon pea</name>
    <name type="synonym">Cajanus indicus</name>
    <dbReference type="NCBI Taxonomy" id="3821"/>
    <lineage>
        <taxon>Eukaryota</taxon>
        <taxon>Viridiplantae</taxon>
        <taxon>Streptophyta</taxon>
        <taxon>Embryophyta</taxon>
        <taxon>Tracheophyta</taxon>
        <taxon>Spermatophyta</taxon>
        <taxon>Magnoliopsida</taxon>
        <taxon>eudicotyledons</taxon>
        <taxon>Gunneridae</taxon>
        <taxon>Pentapetalae</taxon>
        <taxon>rosids</taxon>
        <taxon>fabids</taxon>
        <taxon>Fabales</taxon>
        <taxon>Fabaceae</taxon>
        <taxon>Papilionoideae</taxon>
        <taxon>50 kb inversion clade</taxon>
        <taxon>NPAAA clade</taxon>
        <taxon>indigoferoid/millettioid clade</taxon>
        <taxon>Phaseoleae</taxon>
        <taxon>Cajanus</taxon>
    </lineage>
</organism>
<evidence type="ECO:0000313" key="2">
    <source>
        <dbReference type="EMBL" id="KYP55815.1"/>
    </source>
</evidence>
<dbReference type="EMBL" id="CM003613">
    <property type="protein sequence ID" value="KYP55815.1"/>
    <property type="molecule type" value="Genomic_DNA"/>
</dbReference>
<dbReference type="InterPro" id="IPR041577">
    <property type="entry name" value="RT_RNaseH_2"/>
</dbReference>
<feature type="non-terminal residue" evidence="2">
    <location>
        <position position="1"/>
    </location>
</feature>
<gene>
    <name evidence="2" type="ORF">KK1_002040</name>
</gene>
<dbReference type="Pfam" id="PF17919">
    <property type="entry name" value="RT_RNaseH_2"/>
    <property type="match status" value="1"/>
</dbReference>
<dbReference type="AlphaFoldDB" id="A0A151SM15"/>
<keyword evidence="3" id="KW-1185">Reference proteome</keyword>
<dbReference type="Proteomes" id="UP000075243">
    <property type="component" value="Chromosome 11"/>
</dbReference>
<dbReference type="InterPro" id="IPR043128">
    <property type="entry name" value="Rev_trsase/Diguanyl_cyclase"/>
</dbReference>